<keyword evidence="1" id="KW-0812">Transmembrane</keyword>
<comment type="caution">
    <text evidence="2">The sequence shown here is derived from an EMBL/GenBank/DDBJ whole genome shotgun (WGS) entry which is preliminary data.</text>
</comment>
<dbReference type="Proteomes" id="UP001500274">
    <property type="component" value="Unassembled WGS sequence"/>
</dbReference>
<keyword evidence="1" id="KW-0472">Membrane</keyword>
<accession>A0ABP6BMH6</accession>
<evidence type="ECO:0000256" key="1">
    <source>
        <dbReference type="SAM" id="Phobius"/>
    </source>
</evidence>
<proteinExistence type="predicted"/>
<dbReference type="EMBL" id="BAAARI010000007">
    <property type="protein sequence ID" value="GAA2573397.1"/>
    <property type="molecule type" value="Genomic_DNA"/>
</dbReference>
<keyword evidence="1" id="KW-1133">Transmembrane helix</keyword>
<keyword evidence="3" id="KW-1185">Reference proteome</keyword>
<evidence type="ECO:0000313" key="2">
    <source>
        <dbReference type="EMBL" id="GAA2573397.1"/>
    </source>
</evidence>
<protein>
    <submittedName>
        <fullName evidence="2">Uncharacterized protein</fullName>
    </submittedName>
</protein>
<sequence length="50" mass="5729">MVTVDDRTLMLLVALVITAGALVTFVLQLIRFLRRERDDREHGDGESRDD</sequence>
<reference evidence="3" key="1">
    <citation type="journal article" date="2019" name="Int. J. Syst. Evol. Microbiol.">
        <title>The Global Catalogue of Microorganisms (GCM) 10K type strain sequencing project: providing services to taxonomists for standard genome sequencing and annotation.</title>
        <authorList>
            <consortium name="The Broad Institute Genomics Platform"/>
            <consortium name="The Broad Institute Genome Sequencing Center for Infectious Disease"/>
            <person name="Wu L."/>
            <person name="Ma J."/>
        </authorList>
    </citation>
    <scope>NUCLEOTIDE SEQUENCE [LARGE SCALE GENOMIC DNA]</scope>
    <source>
        <strain evidence="3">JCM 16365</strain>
    </source>
</reference>
<gene>
    <name evidence="2" type="ORF">GCM10009862_10360</name>
</gene>
<feature type="transmembrane region" description="Helical" evidence="1">
    <location>
        <begin position="12"/>
        <end position="30"/>
    </location>
</feature>
<name>A0ABP6BMH6_9MICO</name>
<evidence type="ECO:0000313" key="3">
    <source>
        <dbReference type="Proteomes" id="UP001500274"/>
    </source>
</evidence>
<organism evidence="2 3">
    <name type="scientific">Microbacterium binotii</name>
    <dbReference type="NCBI Taxonomy" id="462710"/>
    <lineage>
        <taxon>Bacteria</taxon>
        <taxon>Bacillati</taxon>
        <taxon>Actinomycetota</taxon>
        <taxon>Actinomycetes</taxon>
        <taxon>Micrococcales</taxon>
        <taxon>Microbacteriaceae</taxon>
        <taxon>Microbacterium</taxon>
    </lineage>
</organism>